<protein>
    <submittedName>
        <fullName evidence="1">Uncharacterized protein</fullName>
    </submittedName>
</protein>
<comment type="caution">
    <text evidence="1">The sequence shown here is derived from an EMBL/GenBank/DDBJ whole genome shotgun (WGS) entry which is preliminary data.</text>
</comment>
<name>A0AAV4NSM5_CAEEX</name>
<gene>
    <name evidence="1" type="ORF">CEXT_188771</name>
</gene>
<proteinExistence type="predicted"/>
<dbReference type="AlphaFoldDB" id="A0AAV4NSM5"/>
<sequence length="155" mass="17146">MTVGSTKCEMIHSKSWLASCVWTANNDSPDNGTVNCEGIFIGAPLSGRHVEDSSPLQNVGASRGPKECYRSSLANDSVRCRTGGLLCIFLGKGIPFLRVAYVIPNNLDNAGLYHTDIVSRKDFNFYKSNNAFKVLLFTFGKKENEIARFERCDKN</sequence>
<dbReference type="Proteomes" id="UP001054945">
    <property type="component" value="Unassembled WGS sequence"/>
</dbReference>
<keyword evidence="2" id="KW-1185">Reference proteome</keyword>
<evidence type="ECO:0000313" key="2">
    <source>
        <dbReference type="Proteomes" id="UP001054945"/>
    </source>
</evidence>
<evidence type="ECO:0000313" key="1">
    <source>
        <dbReference type="EMBL" id="GIX86127.1"/>
    </source>
</evidence>
<dbReference type="EMBL" id="BPLR01021115">
    <property type="protein sequence ID" value="GIX86127.1"/>
    <property type="molecule type" value="Genomic_DNA"/>
</dbReference>
<accession>A0AAV4NSM5</accession>
<organism evidence="1 2">
    <name type="scientific">Caerostris extrusa</name>
    <name type="common">Bark spider</name>
    <name type="synonym">Caerostris bankana</name>
    <dbReference type="NCBI Taxonomy" id="172846"/>
    <lineage>
        <taxon>Eukaryota</taxon>
        <taxon>Metazoa</taxon>
        <taxon>Ecdysozoa</taxon>
        <taxon>Arthropoda</taxon>
        <taxon>Chelicerata</taxon>
        <taxon>Arachnida</taxon>
        <taxon>Araneae</taxon>
        <taxon>Araneomorphae</taxon>
        <taxon>Entelegynae</taxon>
        <taxon>Araneoidea</taxon>
        <taxon>Araneidae</taxon>
        <taxon>Caerostris</taxon>
    </lineage>
</organism>
<reference evidence="1 2" key="1">
    <citation type="submission" date="2021-06" db="EMBL/GenBank/DDBJ databases">
        <title>Caerostris extrusa draft genome.</title>
        <authorList>
            <person name="Kono N."/>
            <person name="Arakawa K."/>
        </authorList>
    </citation>
    <scope>NUCLEOTIDE SEQUENCE [LARGE SCALE GENOMIC DNA]</scope>
</reference>